<evidence type="ECO:0000256" key="7">
    <source>
        <dbReference type="ARBA" id="ARBA00022927"/>
    </source>
</evidence>
<evidence type="ECO:0000256" key="2">
    <source>
        <dbReference type="ARBA" id="ARBA00006555"/>
    </source>
</evidence>
<dbReference type="EMBL" id="JACNEP010000006">
    <property type="protein sequence ID" value="MBC3766063.1"/>
    <property type="molecule type" value="Genomic_DNA"/>
</dbReference>
<accession>A0A8J6IV49</accession>
<dbReference type="InterPro" id="IPR003538">
    <property type="entry name" value="TonB"/>
</dbReference>
<evidence type="ECO:0000256" key="8">
    <source>
        <dbReference type="ARBA" id="ARBA00022989"/>
    </source>
</evidence>
<dbReference type="Gene3D" id="3.30.2420.10">
    <property type="entry name" value="TonB"/>
    <property type="match status" value="1"/>
</dbReference>
<comment type="function">
    <text evidence="10">Interacts with outer membrane receptor proteins that carry out high-affinity binding and energy dependent uptake into the periplasmic space of specific substrates. It could act to transduce energy from the cytoplasmic membrane to specific energy-requiring processes in the outer membrane, resulting in the release into the periplasm of ligands bound by these outer membrane proteins.</text>
</comment>
<protein>
    <recommendedName>
        <fullName evidence="10">Protein TonB</fullName>
    </recommendedName>
</protein>
<evidence type="ECO:0000313" key="14">
    <source>
        <dbReference type="Proteomes" id="UP000601768"/>
    </source>
</evidence>
<evidence type="ECO:0000256" key="1">
    <source>
        <dbReference type="ARBA" id="ARBA00004383"/>
    </source>
</evidence>
<keyword evidence="6" id="KW-0812">Transmembrane</keyword>
<dbReference type="InterPro" id="IPR051045">
    <property type="entry name" value="TonB-dependent_transducer"/>
</dbReference>
<evidence type="ECO:0000256" key="10">
    <source>
        <dbReference type="RuleBase" id="RU362123"/>
    </source>
</evidence>
<evidence type="ECO:0000256" key="4">
    <source>
        <dbReference type="ARBA" id="ARBA00022475"/>
    </source>
</evidence>
<dbReference type="GO" id="GO:0015891">
    <property type="term" value="P:siderophore transport"/>
    <property type="evidence" value="ECO:0007669"/>
    <property type="project" value="InterPro"/>
</dbReference>
<dbReference type="InterPro" id="IPR037682">
    <property type="entry name" value="TonB_C"/>
</dbReference>
<keyword evidence="14" id="KW-1185">Reference proteome</keyword>
<sequence length="127" mass="13825">MAGLHNTLIGVVLLPLLFSAPLLAQESQSDADKLKQKIASRGRTLLKHVEPLYSEQLQQNGVKGSVTMSFNINIDGTVSDIKILNSTPSGTFDSAAIDALAQWQYAPLPHKLQGILTRFDFGEPDNH</sequence>
<keyword evidence="8" id="KW-1133">Transmembrane helix</keyword>
<dbReference type="GO" id="GO:0005886">
    <property type="term" value="C:plasma membrane"/>
    <property type="evidence" value="ECO:0007669"/>
    <property type="project" value="UniProtKB-SubCell"/>
</dbReference>
<keyword evidence="4 10" id="KW-1003">Cell membrane</keyword>
<dbReference type="Proteomes" id="UP000601768">
    <property type="component" value="Unassembled WGS sequence"/>
</dbReference>
<dbReference type="NCBIfam" id="TIGR01352">
    <property type="entry name" value="tonB_Cterm"/>
    <property type="match status" value="1"/>
</dbReference>
<dbReference type="GO" id="GO:0031992">
    <property type="term" value="F:energy transducer activity"/>
    <property type="evidence" value="ECO:0007669"/>
    <property type="project" value="InterPro"/>
</dbReference>
<dbReference type="SUPFAM" id="SSF74653">
    <property type="entry name" value="TolA/TonB C-terminal domain"/>
    <property type="match status" value="1"/>
</dbReference>
<comment type="subcellular location">
    <subcellularLocation>
        <location evidence="1 10">Cell inner membrane</location>
        <topology evidence="1 10">Single-pass membrane protein</topology>
        <orientation evidence="1 10">Periplasmic side</orientation>
    </subcellularLocation>
</comment>
<evidence type="ECO:0000256" key="11">
    <source>
        <dbReference type="SAM" id="SignalP"/>
    </source>
</evidence>
<keyword evidence="7 10" id="KW-0653">Protein transport</keyword>
<feature type="domain" description="TonB C-terminal" evidence="12">
    <location>
        <begin position="38"/>
        <end position="127"/>
    </location>
</feature>
<dbReference type="GO" id="GO:0030288">
    <property type="term" value="C:outer membrane-bounded periplasmic space"/>
    <property type="evidence" value="ECO:0007669"/>
    <property type="project" value="InterPro"/>
</dbReference>
<dbReference type="Pfam" id="PF03544">
    <property type="entry name" value="TonB_C"/>
    <property type="match status" value="1"/>
</dbReference>
<evidence type="ECO:0000256" key="6">
    <source>
        <dbReference type="ARBA" id="ARBA00022692"/>
    </source>
</evidence>
<name>A0A8J6IV49_9ALTE</name>
<gene>
    <name evidence="13" type="ORF">H8B19_09240</name>
</gene>
<evidence type="ECO:0000256" key="3">
    <source>
        <dbReference type="ARBA" id="ARBA00022448"/>
    </source>
</evidence>
<dbReference type="InterPro" id="IPR006260">
    <property type="entry name" value="TonB/TolA_C"/>
</dbReference>
<dbReference type="PRINTS" id="PR01374">
    <property type="entry name" value="TONBPROTEIN"/>
</dbReference>
<dbReference type="PROSITE" id="PS52015">
    <property type="entry name" value="TONB_CTD"/>
    <property type="match status" value="1"/>
</dbReference>
<keyword evidence="10" id="KW-0735">Signal-anchor</keyword>
<comment type="caution">
    <text evidence="13">The sequence shown here is derived from an EMBL/GenBank/DDBJ whole genome shotgun (WGS) entry which is preliminary data.</text>
</comment>
<reference evidence="13" key="2">
    <citation type="submission" date="2020-08" db="EMBL/GenBank/DDBJ databases">
        <authorList>
            <person name="Lai Q."/>
        </authorList>
    </citation>
    <scope>NUCLEOTIDE SEQUENCE</scope>
    <source>
        <strain evidence="13">S27-2</strain>
    </source>
</reference>
<evidence type="ECO:0000256" key="5">
    <source>
        <dbReference type="ARBA" id="ARBA00022519"/>
    </source>
</evidence>
<dbReference type="PANTHER" id="PTHR33446">
    <property type="entry name" value="PROTEIN TONB-RELATED"/>
    <property type="match status" value="1"/>
</dbReference>
<keyword evidence="9" id="KW-0472">Membrane</keyword>
<reference evidence="13" key="1">
    <citation type="journal article" date="2018" name="Int. J. Syst. Evol. Microbiol.">
        <title>Neptunicella marina gen. nov., sp. nov., isolated from surface seawater.</title>
        <authorList>
            <person name="Liu X."/>
            <person name="Lai Q."/>
            <person name="Du Y."/>
            <person name="Zhang X."/>
            <person name="Liu Z."/>
            <person name="Sun F."/>
            <person name="Shao Z."/>
        </authorList>
    </citation>
    <scope>NUCLEOTIDE SEQUENCE</scope>
    <source>
        <strain evidence="13">S27-2</strain>
    </source>
</reference>
<evidence type="ECO:0000313" key="13">
    <source>
        <dbReference type="EMBL" id="MBC3766063.1"/>
    </source>
</evidence>
<feature type="chain" id="PRO_5035204916" description="Protein TonB" evidence="11">
    <location>
        <begin position="25"/>
        <end position="127"/>
    </location>
</feature>
<proteinExistence type="inferred from homology"/>
<keyword evidence="11" id="KW-0732">Signal</keyword>
<keyword evidence="5 10" id="KW-0997">Cell inner membrane</keyword>
<dbReference type="AlphaFoldDB" id="A0A8J6IV49"/>
<dbReference type="GO" id="GO:0015031">
    <property type="term" value="P:protein transport"/>
    <property type="evidence" value="ECO:0007669"/>
    <property type="project" value="UniProtKB-UniRule"/>
</dbReference>
<feature type="signal peptide" evidence="11">
    <location>
        <begin position="1"/>
        <end position="24"/>
    </location>
</feature>
<comment type="similarity">
    <text evidence="2 10">Belongs to the TonB family.</text>
</comment>
<dbReference type="GO" id="GO:0055085">
    <property type="term" value="P:transmembrane transport"/>
    <property type="evidence" value="ECO:0007669"/>
    <property type="project" value="InterPro"/>
</dbReference>
<dbReference type="RefSeq" id="WP_186506538.1">
    <property type="nucleotide sequence ID" value="NZ_JACNEP010000006.1"/>
</dbReference>
<evidence type="ECO:0000259" key="12">
    <source>
        <dbReference type="PROSITE" id="PS52015"/>
    </source>
</evidence>
<keyword evidence="3 10" id="KW-0813">Transport</keyword>
<evidence type="ECO:0000256" key="9">
    <source>
        <dbReference type="ARBA" id="ARBA00023136"/>
    </source>
</evidence>
<organism evidence="13 14">
    <name type="scientific">Neptunicella marina</name>
    <dbReference type="NCBI Taxonomy" id="2125989"/>
    <lineage>
        <taxon>Bacteria</taxon>
        <taxon>Pseudomonadati</taxon>
        <taxon>Pseudomonadota</taxon>
        <taxon>Gammaproteobacteria</taxon>
        <taxon>Alteromonadales</taxon>
        <taxon>Alteromonadaceae</taxon>
        <taxon>Neptunicella</taxon>
    </lineage>
</organism>